<protein>
    <submittedName>
        <fullName evidence="3">DUF4142 domain-containing protein</fullName>
    </submittedName>
</protein>
<feature type="domain" description="DUF4142" evidence="2">
    <location>
        <begin position="80"/>
        <end position="212"/>
    </location>
</feature>
<name>A0AAE3UJ18_9BACT</name>
<reference evidence="3" key="1">
    <citation type="submission" date="2023-05" db="EMBL/GenBank/DDBJ databases">
        <authorList>
            <person name="Zhang X."/>
        </authorList>
    </citation>
    <scope>NUCLEOTIDE SEQUENCE</scope>
    <source>
        <strain evidence="3">BD1B2-1</strain>
    </source>
</reference>
<dbReference type="PANTHER" id="PTHR38593">
    <property type="entry name" value="BLR2558 PROTEIN"/>
    <property type="match status" value="1"/>
</dbReference>
<feature type="chain" id="PRO_5041947490" evidence="1">
    <location>
        <begin position="31"/>
        <end position="227"/>
    </location>
</feature>
<dbReference type="RefSeq" id="WP_314518909.1">
    <property type="nucleotide sequence ID" value="NZ_JASJOU010000020.1"/>
</dbReference>
<dbReference type="Pfam" id="PF13628">
    <property type="entry name" value="DUF4142"/>
    <property type="match status" value="1"/>
</dbReference>
<dbReference type="EMBL" id="JASJOU010000020">
    <property type="protein sequence ID" value="MDJ1506146.1"/>
    <property type="molecule type" value="Genomic_DNA"/>
</dbReference>
<keyword evidence="4" id="KW-1185">Reference proteome</keyword>
<dbReference type="AlphaFoldDB" id="A0AAE3UJ18"/>
<comment type="caution">
    <text evidence="3">The sequence shown here is derived from an EMBL/GenBank/DDBJ whole genome shotgun (WGS) entry which is preliminary data.</text>
</comment>
<dbReference type="Proteomes" id="UP001232063">
    <property type="component" value="Unassembled WGS sequence"/>
</dbReference>
<gene>
    <name evidence="3" type="ORF">QNI22_36135</name>
</gene>
<feature type="signal peptide" evidence="1">
    <location>
        <begin position="1"/>
        <end position="30"/>
    </location>
</feature>
<dbReference type="InterPro" id="IPR025419">
    <property type="entry name" value="DUF4142"/>
</dbReference>
<evidence type="ECO:0000256" key="1">
    <source>
        <dbReference type="SAM" id="SignalP"/>
    </source>
</evidence>
<evidence type="ECO:0000313" key="4">
    <source>
        <dbReference type="Proteomes" id="UP001232063"/>
    </source>
</evidence>
<dbReference type="PANTHER" id="PTHR38593:SF1">
    <property type="entry name" value="BLR2558 PROTEIN"/>
    <property type="match status" value="1"/>
</dbReference>
<dbReference type="InterPro" id="IPR012347">
    <property type="entry name" value="Ferritin-like"/>
</dbReference>
<keyword evidence="1" id="KW-0732">Signal</keyword>
<evidence type="ECO:0000259" key="2">
    <source>
        <dbReference type="Pfam" id="PF13628"/>
    </source>
</evidence>
<sequence>MTTYNIKLRCILAGAILLAVTSLVPLTSFAQQSGNQASGNKADASAMIGGMSRTELERINKEGAAKVAAVTADKKALSQKDQTLFMEVAKGGMQQLMLSQMAVQKASNDQIRQIAQAEVEEQNGLAAKLTEIASAKGVSLPREIDSQTQEMLTQLSKLTGNEVDRFYIQESGVNDHEKLDKVMSMVESEASDSNLKSLAAAAHPLVRTHLKVSREVLNSMSNPVGNK</sequence>
<proteinExistence type="predicted"/>
<evidence type="ECO:0000313" key="3">
    <source>
        <dbReference type="EMBL" id="MDJ1506146.1"/>
    </source>
</evidence>
<dbReference type="Gene3D" id="1.20.1260.10">
    <property type="match status" value="1"/>
</dbReference>
<accession>A0AAE3UJ18</accession>
<organism evidence="3 4">
    <name type="scientific">Xanthocytophaga agilis</name>
    <dbReference type="NCBI Taxonomy" id="3048010"/>
    <lineage>
        <taxon>Bacteria</taxon>
        <taxon>Pseudomonadati</taxon>
        <taxon>Bacteroidota</taxon>
        <taxon>Cytophagia</taxon>
        <taxon>Cytophagales</taxon>
        <taxon>Rhodocytophagaceae</taxon>
        <taxon>Xanthocytophaga</taxon>
    </lineage>
</organism>